<proteinExistence type="predicted"/>
<dbReference type="InterPro" id="IPR015425">
    <property type="entry name" value="FH2_Formin"/>
</dbReference>
<dbReference type="SUPFAM" id="SSF101447">
    <property type="entry name" value="Formin homology 2 domain (FH2 domain)"/>
    <property type="match status" value="1"/>
</dbReference>
<dbReference type="PANTHER" id="PTHR45725:SF1">
    <property type="entry name" value="DISHEVELLED ASSOCIATED ACTIVATOR OF MORPHOGENESIS, ISOFORM D"/>
    <property type="match status" value="1"/>
</dbReference>
<dbReference type="Proteomes" id="UP001061958">
    <property type="component" value="Unassembled WGS sequence"/>
</dbReference>
<feature type="compositionally biased region" description="Pro residues" evidence="1">
    <location>
        <begin position="1134"/>
        <end position="1145"/>
    </location>
</feature>
<dbReference type="SMART" id="SM00233">
    <property type="entry name" value="PH"/>
    <property type="match status" value="2"/>
</dbReference>
<dbReference type="Pfam" id="PF02181">
    <property type="entry name" value="FH2"/>
    <property type="match status" value="1"/>
</dbReference>
<dbReference type="InterPro" id="IPR042201">
    <property type="entry name" value="FH2_Formin_sf"/>
</dbReference>
<dbReference type="PANTHER" id="PTHR45725">
    <property type="entry name" value="FORMIN HOMOLOGY 2 FAMILY MEMBER"/>
    <property type="match status" value="1"/>
</dbReference>
<dbReference type="InterPro" id="IPR001849">
    <property type="entry name" value="PH_domain"/>
</dbReference>
<accession>A0A9C7PXJ4</accession>
<sequence>MKVLYYSSSGAIPSTFLLGQRIIQWLDTSKATCEKVDVFSNRKAREEVENLHGKVQIPCLIWEDRLFTRKQIEQALDNDSVDALLLGARSTNVSIRLNSTRNEATNTGKTRFIQEEPLRLNNSSDARDISVGSQQERFLNGVRRRLYVAKYLMEDASAHIKPTMVSVKYPNHSSYLKRYIRLKQHLLCIFETENTFDATPDEMIPLSSFFLKRHKSTLIKVTANNCSFDISFQSKDICNAWWNILLRTKRYLHLQEEEARMVNQLNDTFEKFAINMNREQAACRIQATWRAFQSRKMVSQIRQSLQASELGEQKCLDGILESLDMIGSGKIGTEVRIRGWIQWEKSNIQVQWYRKLPLSSNDNIEPIPTAVHNQRVVTADDIGQQLLAKVSWKPSIACESDCLESKSIFLELASPVVLPENMREILEQSIIQEIGEYWVDVVIIGDFESDMHISHRPSQQQRYLFKVTSERITIHNKYRFGKAIGKFSLSQLKWVRIDQEAKSIKDETSKCFLIAFKNDKVFHISAKNNMEREELVMTIRAFRAIHIIGSRLNSFVSYDSSLKKFQLFKFHGMKQLFKKSKNDEPLEITTVPAPQQKVEAVPIQMEDLNATCMDHSATSQKTVQPSQESNDTKDAMNTTLLSNERTNVLPSVSYKELNRQKKHTLSHLVESNSSLTGRKQAIGDDGTQGIPSENTTLSLELEMSNVESMKNVTTRRIHWHKIPINRLKDSIWQETQATVWKIDESEIKAIFQLQPEQANFSVQQASGTIGENTQRVSLINERYARNLEILMGRFRNLAGEKVKKLILNGDCSSVTQMDEFLPLLSSLLPSLDDQQQLLDKAKNLDVTAISPPERFLLHLCEVPRCSQKVQSILFKLSFKETSDKVLHDLETLIQGAKEICQSNSLKEILSLSLYIGNVLNAQHPQGNARGYSIEDINIFSEVRSTKFSRVTLLNYMVSIFKRNMPQVLSFSEELPSLRWCAHLDSDSLLAQFEGLEHDMQQMHTEICQSLGDTCSMPFGEMMRPWYEEAQRTMEHLRTKIHTWHEHMEDVILYLPSVDTAACYNSVFQHLFRFVTDFHRAWNETEELHVLQMTGTQFERITIQAQQVQEWSEVNIVSDQLETNPIGTTTSSSSLPPPPPPPPPPSLSSHLPTIPSTCN</sequence>
<dbReference type="PROSITE" id="PS51444">
    <property type="entry name" value="FH2"/>
    <property type="match status" value="1"/>
</dbReference>
<dbReference type="AlphaFoldDB" id="A0A9C7PXJ4"/>
<name>A0A9C7PXJ4_9RHOD</name>
<dbReference type="Gene3D" id="1.20.58.2220">
    <property type="entry name" value="Formin, FH2 domain"/>
    <property type="match status" value="1"/>
</dbReference>
<dbReference type="OrthoDB" id="6106at2759"/>
<reference evidence="3" key="2">
    <citation type="submission" date="2022-01" db="EMBL/GenBank/DDBJ databases">
        <authorList>
            <person name="Hirooka S."/>
            <person name="Miyagishima S.Y."/>
        </authorList>
    </citation>
    <scope>NUCLEOTIDE SEQUENCE</scope>
    <source>
        <strain evidence="3">NBRC 102759</strain>
    </source>
</reference>
<dbReference type="SUPFAM" id="SSF50729">
    <property type="entry name" value="PH domain-like"/>
    <property type="match status" value="1"/>
</dbReference>
<dbReference type="CDD" id="cd23767">
    <property type="entry name" value="IQCD"/>
    <property type="match status" value="1"/>
</dbReference>
<feature type="region of interest" description="Disordered" evidence="1">
    <location>
        <begin position="1122"/>
        <end position="1158"/>
    </location>
</feature>
<dbReference type="PROSITE" id="PS50096">
    <property type="entry name" value="IQ"/>
    <property type="match status" value="1"/>
</dbReference>
<dbReference type="SMART" id="SM00498">
    <property type="entry name" value="FH2"/>
    <property type="match status" value="1"/>
</dbReference>
<keyword evidence="4" id="KW-1185">Reference proteome</keyword>
<evidence type="ECO:0000256" key="1">
    <source>
        <dbReference type="SAM" id="MobiDB-lite"/>
    </source>
</evidence>
<gene>
    <name evidence="3" type="ORF">GpartN1_g4554.t1</name>
</gene>
<dbReference type="InterPro" id="IPR051425">
    <property type="entry name" value="Formin_Homology"/>
</dbReference>
<dbReference type="EMBL" id="BQMJ01000036">
    <property type="protein sequence ID" value="GJQ12763.1"/>
    <property type="molecule type" value="Genomic_DNA"/>
</dbReference>
<evidence type="ECO:0000313" key="4">
    <source>
        <dbReference type="Proteomes" id="UP001061958"/>
    </source>
</evidence>
<evidence type="ECO:0000313" key="3">
    <source>
        <dbReference type="EMBL" id="GJQ12763.1"/>
    </source>
</evidence>
<protein>
    <recommendedName>
        <fullName evidence="2">FH2 domain-containing protein</fullName>
    </recommendedName>
</protein>
<evidence type="ECO:0000259" key="2">
    <source>
        <dbReference type="PROSITE" id="PS51444"/>
    </source>
</evidence>
<organism evidence="3 4">
    <name type="scientific">Galdieria partita</name>
    <dbReference type="NCBI Taxonomy" id="83374"/>
    <lineage>
        <taxon>Eukaryota</taxon>
        <taxon>Rhodophyta</taxon>
        <taxon>Bangiophyceae</taxon>
        <taxon>Galdieriales</taxon>
        <taxon>Galdieriaceae</taxon>
        <taxon>Galdieria</taxon>
    </lineage>
</organism>
<reference evidence="3" key="1">
    <citation type="journal article" date="2022" name="Proc. Natl. Acad. Sci. U.S.A.">
        <title>Life cycle and functional genomics of the unicellular red alga Galdieria for elucidating algal and plant evolution and industrial use.</title>
        <authorList>
            <person name="Hirooka S."/>
            <person name="Itabashi T."/>
            <person name="Ichinose T.M."/>
            <person name="Onuma R."/>
            <person name="Fujiwara T."/>
            <person name="Yamashita S."/>
            <person name="Jong L.W."/>
            <person name="Tomita R."/>
            <person name="Iwane A.H."/>
            <person name="Miyagishima S.Y."/>
        </authorList>
    </citation>
    <scope>NUCLEOTIDE SEQUENCE</scope>
    <source>
        <strain evidence="3">NBRC 102759</strain>
    </source>
</reference>
<comment type="caution">
    <text evidence="3">The sequence shown here is derived from an EMBL/GenBank/DDBJ whole genome shotgun (WGS) entry which is preliminary data.</text>
</comment>
<feature type="domain" description="FH2" evidence="2">
    <location>
        <begin position="704"/>
        <end position="1103"/>
    </location>
</feature>
<feature type="compositionally biased region" description="Low complexity" evidence="1">
    <location>
        <begin position="1146"/>
        <end position="1158"/>
    </location>
</feature>